<evidence type="ECO:0000313" key="2">
    <source>
        <dbReference type="Proteomes" id="UP000784294"/>
    </source>
</evidence>
<organism evidence="1 2">
    <name type="scientific">Protopolystoma xenopodis</name>
    <dbReference type="NCBI Taxonomy" id="117903"/>
    <lineage>
        <taxon>Eukaryota</taxon>
        <taxon>Metazoa</taxon>
        <taxon>Spiralia</taxon>
        <taxon>Lophotrochozoa</taxon>
        <taxon>Platyhelminthes</taxon>
        <taxon>Monogenea</taxon>
        <taxon>Polyopisthocotylea</taxon>
        <taxon>Polystomatidea</taxon>
        <taxon>Polystomatidae</taxon>
        <taxon>Protopolystoma</taxon>
    </lineage>
</organism>
<reference evidence="1" key="1">
    <citation type="submission" date="2018-11" db="EMBL/GenBank/DDBJ databases">
        <authorList>
            <consortium name="Pathogen Informatics"/>
        </authorList>
    </citation>
    <scope>NUCLEOTIDE SEQUENCE</scope>
</reference>
<evidence type="ECO:0000313" key="1">
    <source>
        <dbReference type="EMBL" id="VEL34705.1"/>
    </source>
</evidence>
<accession>A0A3S5BQI1</accession>
<name>A0A3S5BQI1_9PLAT</name>
<keyword evidence="2" id="KW-1185">Reference proteome</keyword>
<comment type="caution">
    <text evidence="1">The sequence shown here is derived from an EMBL/GenBank/DDBJ whole genome shotgun (WGS) entry which is preliminary data.</text>
</comment>
<proteinExistence type="predicted"/>
<gene>
    <name evidence="1" type="ORF">PXEA_LOCUS28145</name>
</gene>
<dbReference type="EMBL" id="CAAALY010248214">
    <property type="protein sequence ID" value="VEL34705.1"/>
    <property type="molecule type" value="Genomic_DNA"/>
</dbReference>
<protein>
    <submittedName>
        <fullName evidence="1">Uncharacterized protein</fullName>
    </submittedName>
</protein>
<dbReference type="AlphaFoldDB" id="A0A3S5BQI1"/>
<sequence>MGVSSTQFVCPKLAPASRRSAGEGASSLHPFLLIVPSTESVCLIISIGSRLCRAVWMRNAIHHHPMVVQTWRSVGQLVGRSAWLHSSTPQMNQSQPKSVTFYTALNQVTPVGDNSQPRGVASTLGC</sequence>
<dbReference type="Proteomes" id="UP000784294">
    <property type="component" value="Unassembled WGS sequence"/>
</dbReference>